<name>A0A967AZ16_9MICO</name>
<dbReference type="RefSeq" id="WP_166195752.1">
    <property type="nucleotide sequence ID" value="NZ_JAAOIV010000005.1"/>
</dbReference>
<keyword evidence="2" id="KW-0812">Transmembrane</keyword>
<feature type="transmembrane region" description="Helical" evidence="2">
    <location>
        <begin position="84"/>
        <end position="107"/>
    </location>
</feature>
<organism evidence="4 5">
    <name type="scientific">Metallococcus carri</name>
    <dbReference type="NCBI Taxonomy" id="1656884"/>
    <lineage>
        <taxon>Bacteria</taxon>
        <taxon>Bacillati</taxon>
        <taxon>Actinomycetota</taxon>
        <taxon>Actinomycetes</taxon>
        <taxon>Micrococcales</taxon>
        <taxon>Dermacoccaceae</taxon>
        <taxon>Metallococcus</taxon>
    </lineage>
</organism>
<evidence type="ECO:0000313" key="4">
    <source>
        <dbReference type="EMBL" id="NHN55709.1"/>
    </source>
</evidence>
<dbReference type="AlphaFoldDB" id="A0A967AZ16"/>
<feature type="region of interest" description="Disordered" evidence="1">
    <location>
        <begin position="1"/>
        <end position="50"/>
    </location>
</feature>
<comment type="caution">
    <text evidence="4">The sequence shown here is derived from an EMBL/GenBank/DDBJ whole genome shotgun (WGS) entry which is preliminary data.</text>
</comment>
<proteinExistence type="predicted"/>
<protein>
    <recommendedName>
        <fullName evidence="3">DUF4333 domain-containing protein</fullName>
    </recommendedName>
</protein>
<keyword evidence="2" id="KW-1133">Transmembrane helix</keyword>
<dbReference type="InterPro" id="IPR025637">
    <property type="entry name" value="DUF4333"/>
</dbReference>
<keyword evidence="2" id="KW-0472">Membrane</keyword>
<sequence length="198" mass="19474">MSATEAPDPWAPPSGDATTRPVPQQPAAWSAPAQPAPPLPASGPAWSGPPGGPYAAHPAYPVYGAGGYPSSGSAVAQPRPGRTLGVVAVVLSGVACLLAAAALVVALSAGVGPMEGGYTLDGQVPQVSAGQPVSGQQIATAVQDAYDKDGGSATMNCDDVAALQDGATSNCKGKVEGWDTGLTVTFTGTDGSFTLEEN</sequence>
<dbReference type="Proteomes" id="UP000744769">
    <property type="component" value="Unassembled WGS sequence"/>
</dbReference>
<keyword evidence="5" id="KW-1185">Reference proteome</keyword>
<dbReference type="Pfam" id="PF14230">
    <property type="entry name" value="DUF4333"/>
    <property type="match status" value="1"/>
</dbReference>
<feature type="domain" description="DUF4333" evidence="3">
    <location>
        <begin position="128"/>
        <end position="191"/>
    </location>
</feature>
<reference evidence="4" key="1">
    <citation type="submission" date="2020-03" db="EMBL/GenBank/DDBJ databases">
        <title>Draft sequencing of Calidifontibacter sp. DB0510.</title>
        <authorList>
            <person name="Kim D.-U."/>
        </authorList>
    </citation>
    <scope>NUCLEOTIDE SEQUENCE</scope>
    <source>
        <strain evidence="4">DB0510</strain>
    </source>
</reference>
<accession>A0A967AZ16</accession>
<evidence type="ECO:0000259" key="3">
    <source>
        <dbReference type="Pfam" id="PF14230"/>
    </source>
</evidence>
<evidence type="ECO:0000256" key="1">
    <source>
        <dbReference type="SAM" id="MobiDB-lite"/>
    </source>
</evidence>
<evidence type="ECO:0000256" key="2">
    <source>
        <dbReference type="SAM" id="Phobius"/>
    </source>
</evidence>
<evidence type="ECO:0000313" key="5">
    <source>
        <dbReference type="Proteomes" id="UP000744769"/>
    </source>
</evidence>
<gene>
    <name evidence="4" type="ORF">G9U51_07960</name>
</gene>
<dbReference type="EMBL" id="JAAOIV010000005">
    <property type="protein sequence ID" value="NHN55709.1"/>
    <property type="molecule type" value="Genomic_DNA"/>
</dbReference>